<dbReference type="Pfam" id="PF00682">
    <property type="entry name" value="HMGL-like"/>
    <property type="match status" value="1"/>
</dbReference>
<evidence type="ECO:0000259" key="2">
    <source>
        <dbReference type="PROSITE" id="PS50991"/>
    </source>
</evidence>
<dbReference type="PANTHER" id="PTHR10277">
    <property type="entry name" value="HOMOCITRATE SYNTHASE-RELATED"/>
    <property type="match status" value="1"/>
</dbReference>
<protein>
    <submittedName>
        <fullName evidence="3">2-isopropylmalate synthase</fullName>
    </submittedName>
</protein>
<evidence type="ECO:0000256" key="1">
    <source>
        <dbReference type="ARBA" id="ARBA00023211"/>
    </source>
</evidence>
<name>A0A8J6XZX4_9BACT</name>
<dbReference type="Gene3D" id="3.20.20.70">
    <property type="entry name" value="Aldolase class I"/>
    <property type="match status" value="1"/>
</dbReference>
<comment type="caution">
    <text evidence="3">The sequence shown here is derived from an EMBL/GenBank/DDBJ whole genome shotgun (WGS) entry which is preliminary data.</text>
</comment>
<dbReference type="PANTHER" id="PTHR10277:SF9">
    <property type="entry name" value="2-ISOPROPYLMALATE SYNTHASE 1, CHLOROPLASTIC-RELATED"/>
    <property type="match status" value="1"/>
</dbReference>
<keyword evidence="1" id="KW-0464">Manganese</keyword>
<reference evidence="3 4" key="1">
    <citation type="submission" date="2020-08" db="EMBL/GenBank/DDBJ databases">
        <title>Acidobacteriota in marine sediments use diverse sulfur dissimilation pathways.</title>
        <authorList>
            <person name="Wasmund K."/>
        </authorList>
    </citation>
    <scope>NUCLEOTIDE SEQUENCE [LARGE SCALE GENOMIC DNA]</scope>
    <source>
        <strain evidence="3">MAG AM4</strain>
    </source>
</reference>
<dbReference type="SUPFAM" id="SSF51569">
    <property type="entry name" value="Aldolase"/>
    <property type="match status" value="1"/>
</dbReference>
<sequence length="386" mass="41831">MLDDETLRDGLQSPSVTDPELEDKVEILNLMNSLGIETADVGLPGAGKRQREAVERLCREIVDNDLRIRPNCAGRTLLVDIQPMAEVSQKVGIGIEACVFIGSSPIRQYAEAWDIEHILRHTREAICFAVREGLDVMYVTEDTVRSSPEHLRVLLGGAVEAGTKRVCLCDTVGAAVPEGVMNLTSWVKKLLKDLGAEEVGIDWHGHSDRGLGLANTLAAIQAGATRVHGTALGIGERVGNTPMEQILVNLKLLGLRDDDLTHLPEYVEAVSRAVEVPVPVNAPIVGADAFRTATGVHSAAVIKAQRKGDDWLADRVYSGVPASWIGRTQEIEVGHMSGASNVIHYLKTRSLPFEQDVIDAVLTLAKKSAKVLDEEEILSVVKKATR</sequence>
<dbReference type="InterPro" id="IPR000891">
    <property type="entry name" value="PYR_CT"/>
</dbReference>
<dbReference type="PROSITE" id="PS50991">
    <property type="entry name" value="PYR_CT"/>
    <property type="match status" value="1"/>
</dbReference>
<dbReference type="Proteomes" id="UP000648239">
    <property type="component" value="Unassembled WGS sequence"/>
</dbReference>
<dbReference type="EMBL" id="JACXWD010000009">
    <property type="protein sequence ID" value="MBD3867359.1"/>
    <property type="molecule type" value="Genomic_DNA"/>
</dbReference>
<dbReference type="AlphaFoldDB" id="A0A8J6XZX4"/>
<evidence type="ECO:0000313" key="3">
    <source>
        <dbReference type="EMBL" id="MBD3867359.1"/>
    </source>
</evidence>
<dbReference type="InterPro" id="IPR050073">
    <property type="entry name" value="2-IPM_HCS-like"/>
</dbReference>
<accession>A0A8J6XZX4</accession>
<organism evidence="3 4">
    <name type="scientific">Candidatus Polarisedimenticola svalbardensis</name>
    <dbReference type="NCBI Taxonomy" id="2886004"/>
    <lineage>
        <taxon>Bacteria</taxon>
        <taxon>Pseudomonadati</taxon>
        <taxon>Acidobacteriota</taxon>
        <taxon>Candidatus Polarisedimenticolia</taxon>
        <taxon>Candidatus Polarisedimenticolales</taxon>
        <taxon>Candidatus Polarisedimenticolaceae</taxon>
        <taxon>Candidatus Polarisedimenticola</taxon>
    </lineage>
</organism>
<dbReference type="GO" id="GO:0009098">
    <property type="term" value="P:L-leucine biosynthetic process"/>
    <property type="evidence" value="ECO:0007669"/>
    <property type="project" value="TreeGrafter"/>
</dbReference>
<dbReference type="InterPro" id="IPR013785">
    <property type="entry name" value="Aldolase_TIM"/>
</dbReference>
<dbReference type="CDD" id="cd03174">
    <property type="entry name" value="DRE_TIM_metallolyase"/>
    <property type="match status" value="1"/>
</dbReference>
<feature type="domain" description="Pyruvate carboxyltransferase" evidence="2">
    <location>
        <begin position="1"/>
        <end position="267"/>
    </location>
</feature>
<evidence type="ECO:0000313" key="4">
    <source>
        <dbReference type="Proteomes" id="UP000648239"/>
    </source>
</evidence>
<gene>
    <name evidence="3" type="ORF">IFK94_04455</name>
</gene>
<proteinExistence type="predicted"/>
<dbReference type="GO" id="GO:0003852">
    <property type="term" value="F:2-isopropylmalate synthase activity"/>
    <property type="evidence" value="ECO:0007669"/>
    <property type="project" value="TreeGrafter"/>
</dbReference>